<evidence type="ECO:0000313" key="5">
    <source>
        <dbReference type="EMBL" id="RUT02342.1"/>
    </source>
</evidence>
<comment type="caution">
    <text evidence="5">The sequence shown here is derived from an EMBL/GenBank/DDBJ whole genome shotgun (WGS) entry which is preliminary data.</text>
</comment>
<dbReference type="RefSeq" id="WP_199755906.1">
    <property type="nucleotide sequence ID" value="NZ_JAVKZF010000001.1"/>
</dbReference>
<keyword evidence="2" id="KW-0732">Signal</keyword>
<dbReference type="SMART" id="SM00271">
    <property type="entry name" value="DnaJ"/>
    <property type="match status" value="1"/>
</dbReference>
<evidence type="ECO:0000313" key="6">
    <source>
        <dbReference type="Proteomes" id="UP000282574"/>
    </source>
</evidence>
<evidence type="ECO:0000256" key="2">
    <source>
        <dbReference type="ARBA" id="ARBA00022729"/>
    </source>
</evidence>
<feature type="domain" description="J" evidence="4">
    <location>
        <begin position="393"/>
        <end position="447"/>
    </location>
</feature>
<dbReference type="GO" id="GO:0051087">
    <property type="term" value="F:protein-folding chaperone binding"/>
    <property type="evidence" value="ECO:0007669"/>
    <property type="project" value="TreeGrafter"/>
</dbReference>
<dbReference type="AlphaFoldDB" id="A0AB37UAU4"/>
<dbReference type="SUPFAM" id="SSF46565">
    <property type="entry name" value="Chaperone J-domain"/>
    <property type="match status" value="1"/>
</dbReference>
<comment type="subcellular location">
    <subcellularLocation>
        <location evidence="1">Endoplasmic reticulum</location>
    </subcellularLocation>
</comment>
<accession>A0AB37UAU4</accession>
<dbReference type="PRINTS" id="PR00625">
    <property type="entry name" value="JDOMAIN"/>
</dbReference>
<dbReference type="PROSITE" id="PS50076">
    <property type="entry name" value="DNAJ_2"/>
    <property type="match status" value="1"/>
</dbReference>
<dbReference type="Gene3D" id="1.10.287.110">
    <property type="entry name" value="DnaJ domain"/>
    <property type="match status" value="1"/>
</dbReference>
<protein>
    <recommendedName>
        <fullName evidence="4">J domain-containing protein</fullName>
    </recommendedName>
</protein>
<dbReference type="InterPro" id="IPR051727">
    <property type="entry name" value="DnaJ_C3_Co-chaperones"/>
</dbReference>
<dbReference type="InterPro" id="IPR001623">
    <property type="entry name" value="DnaJ_domain"/>
</dbReference>
<sequence>MSKPKGGRGQKQTYTTSVMRVPDPVKPQVQGLIDSFYKETTPSNTAFKPVTSLLQMSVDEVIELYSLRHPCDIKLGDYKPECWDIDCRLDPQYGWNEEYEQFWQTHQQPKLERFLELTDKVNHCIWQIDNSFTLEVPCDWGDRGSIYGAIDRLITYRLISHFDEKVVTALELVQWQIGPSHDCFTHFSSLANFIQVAIETGRRDILKSLGVGDEPPVDRAQYWTAYYTEHLDKVDDNYWRWIGNPEAMSFNPTLTNLLQLPEPEKDVLYLLQALKEGKHPFYEAKSNSRWVGDIFVSDGAAFFNSGKYGDWKPERKDKTIQAFKLWHLKAVKKLVGLGKLKEIYKTCFKADWELVEKVLNSPNYVRLEEEDRQKQAREAYNYYYSQRTSTSTKWATVLGVSPTATKQEVKAAYRNLCKQYHPDMPTGDAAKMKDINNAYADWERLYQAAV</sequence>
<evidence type="ECO:0000256" key="3">
    <source>
        <dbReference type="ARBA" id="ARBA00022824"/>
    </source>
</evidence>
<organism evidence="5 6">
    <name type="scientific">Chroococcidiopsis cubana SAG 39.79</name>
    <dbReference type="NCBI Taxonomy" id="388085"/>
    <lineage>
        <taxon>Bacteria</taxon>
        <taxon>Bacillati</taxon>
        <taxon>Cyanobacteriota</taxon>
        <taxon>Cyanophyceae</taxon>
        <taxon>Chroococcidiopsidales</taxon>
        <taxon>Chroococcidiopsidaceae</taxon>
        <taxon>Chroococcidiopsis</taxon>
    </lineage>
</organism>
<gene>
    <name evidence="5" type="ORF">DSM107010_62820</name>
</gene>
<dbReference type="GO" id="GO:0051787">
    <property type="term" value="F:misfolded protein binding"/>
    <property type="evidence" value="ECO:0007669"/>
    <property type="project" value="TreeGrafter"/>
</dbReference>
<dbReference type="PANTHER" id="PTHR44140:SF2">
    <property type="entry name" value="LD25575P"/>
    <property type="match status" value="1"/>
</dbReference>
<keyword evidence="3" id="KW-0256">Endoplasmic reticulum</keyword>
<dbReference type="Pfam" id="PF00226">
    <property type="entry name" value="DnaJ"/>
    <property type="match status" value="1"/>
</dbReference>
<proteinExistence type="predicted"/>
<evidence type="ECO:0000256" key="1">
    <source>
        <dbReference type="ARBA" id="ARBA00004240"/>
    </source>
</evidence>
<dbReference type="GO" id="GO:0034975">
    <property type="term" value="P:protein folding in endoplasmic reticulum"/>
    <property type="evidence" value="ECO:0007669"/>
    <property type="project" value="TreeGrafter"/>
</dbReference>
<name>A0AB37UAU4_9CYAN</name>
<dbReference type="InterPro" id="IPR036869">
    <property type="entry name" value="J_dom_sf"/>
</dbReference>
<dbReference type="CDD" id="cd06257">
    <property type="entry name" value="DnaJ"/>
    <property type="match status" value="1"/>
</dbReference>
<evidence type="ECO:0000259" key="4">
    <source>
        <dbReference type="PROSITE" id="PS50076"/>
    </source>
</evidence>
<dbReference type="EMBL" id="RSCK01000110">
    <property type="protein sequence ID" value="RUT02342.1"/>
    <property type="molecule type" value="Genomic_DNA"/>
</dbReference>
<keyword evidence="6" id="KW-1185">Reference proteome</keyword>
<reference evidence="5 6" key="1">
    <citation type="journal article" date="2019" name="Genome Biol. Evol.">
        <title>Day and night: Metabolic profiles and evolutionary relationships of six axenic non-marine cyanobacteria.</title>
        <authorList>
            <person name="Will S.E."/>
            <person name="Henke P."/>
            <person name="Boedeker C."/>
            <person name="Huang S."/>
            <person name="Brinkmann H."/>
            <person name="Rohde M."/>
            <person name="Jarek M."/>
            <person name="Friedl T."/>
            <person name="Seufert S."/>
            <person name="Schumacher M."/>
            <person name="Overmann J."/>
            <person name="Neumann-Schaal M."/>
            <person name="Petersen J."/>
        </authorList>
    </citation>
    <scope>NUCLEOTIDE SEQUENCE [LARGE SCALE GENOMIC DNA]</scope>
    <source>
        <strain evidence="5 6">SAG 39.79</strain>
    </source>
</reference>
<dbReference type="PANTHER" id="PTHR44140">
    <property type="entry name" value="LD25575P"/>
    <property type="match status" value="1"/>
</dbReference>
<dbReference type="Proteomes" id="UP000282574">
    <property type="component" value="Unassembled WGS sequence"/>
</dbReference>